<name>A0A0K2T2H7_LEPSM</name>
<reference evidence="2" key="1">
    <citation type="submission" date="2014-05" db="EMBL/GenBank/DDBJ databases">
        <authorList>
            <person name="Chronopoulou M."/>
        </authorList>
    </citation>
    <scope>NUCLEOTIDE SEQUENCE</scope>
    <source>
        <tissue evidence="2">Whole organism</tissue>
    </source>
</reference>
<protein>
    <submittedName>
        <fullName evidence="2">Uncharacterized protein</fullName>
    </submittedName>
</protein>
<dbReference type="OrthoDB" id="9901850at2759"/>
<sequence>SNKIIDFELCVCIYTHIISLLSKNSMPAVEGEEDGDEGLKSEKSSSSSLSSVSLLDQDNSNSFHDENVCQYVNSRLGYKKIILNDINILDMVFDDDLGKFNSRAEGDSGISTAEGSFNSSNGEVIHLYSIGTNTDLDNQVEKWTSTADMSVIVPLEDLIPFKSTLPLDPIPDVGEEEEKINEIQEDSEFHLPRLNSLNSDRTGTTDDLIRDLHIYLIPPEAWQNGRSLAQIDVVNNSISMGFIRVSEDTTLVDLRPEIISQLEDDV</sequence>
<dbReference type="EMBL" id="HACA01002913">
    <property type="protein sequence ID" value="CDW20274.1"/>
    <property type="molecule type" value="Transcribed_RNA"/>
</dbReference>
<evidence type="ECO:0000313" key="2">
    <source>
        <dbReference type="EMBL" id="CDW20274.1"/>
    </source>
</evidence>
<feature type="region of interest" description="Disordered" evidence="1">
    <location>
        <begin position="29"/>
        <end position="53"/>
    </location>
</feature>
<dbReference type="AlphaFoldDB" id="A0A0K2T2H7"/>
<feature type="non-terminal residue" evidence="2">
    <location>
        <position position="266"/>
    </location>
</feature>
<dbReference type="InterPro" id="IPR039062">
    <property type="entry name" value="SPAT1"/>
</dbReference>
<feature type="non-terminal residue" evidence="2">
    <location>
        <position position="1"/>
    </location>
</feature>
<evidence type="ECO:0000256" key="1">
    <source>
        <dbReference type="SAM" id="MobiDB-lite"/>
    </source>
</evidence>
<dbReference type="PANTHER" id="PTHR14421:SF3">
    <property type="entry name" value="SPERMATOGENESIS-ASSOCIATED PROTEIN 1"/>
    <property type="match status" value="1"/>
</dbReference>
<proteinExistence type="predicted"/>
<feature type="compositionally biased region" description="Low complexity" evidence="1">
    <location>
        <begin position="44"/>
        <end position="53"/>
    </location>
</feature>
<accession>A0A0K2T2H7</accession>
<organism evidence="2">
    <name type="scientific">Lepeophtheirus salmonis</name>
    <name type="common">Salmon louse</name>
    <name type="synonym">Caligus salmonis</name>
    <dbReference type="NCBI Taxonomy" id="72036"/>
    <lineage>
        <taxon>Eukaryota</taxon>
        <taxon>Metazoa</taxon>
        <taxon>Ecdysozoa</taxon>
        <taxon>Arthropoda</taxon>
        <taxon>Crustacea</taxon>
        <taxon>Multicrustacea</taxon>
        <taxon>Hexanauplia</taxon>
        <taxon>Copepoda</taxon>
        <taxon>Siphonostomatoida</taxon>
        <taxon>Caligidae</taxon>
        <taxon>Lepeophtheirus</taxon>
    </lineage>
</organism>
<dbReference type="PANTHER" id="PTHR14421">
    <property type="entry name" value="SPERMATOGENESIS-ASSOCIATED PROTEIN 1"/>
    <property type="match status" value="1"/>
</dbReference>